<accession>A0A1I8A6P9</accession>
<proteinExistence type="predicted"/>
<organism evidence="3 4">
    <name type="scientific">Steinernema glaseri</name>
    <dbReference type="NCBI Taxonomy" id="37863"/>
    <lineage>
        <taxon>Eukaryota</taxon>
        <taxon>Metazoa</taxon>
        <taxon>Ecdysozoa</taxon>
        <taxon>Nematoda</taxon>
        <taxon>Chromadorea</taxon>
        <taxon>Rhabditida</taxon>
        <taxon>Tylenchina</taxon>
        <taxon>Panagrolaimomorpha</taxon>
        <taxon>Strongyloidoidea</taxon>
        <taxon>Steinernematidae</taxon>
        <taxon>Steinernema</taxon>
    </lineage>
</organism>
<dbReference type="WBParaSite" id="L893_g33417.t1">
    <property type="protein sequence ID" value="L893_g33417.t1"/>
    <property type="gene ID" value="L893_g33417"/>
</dbReference>
<feature type="region of interest" description="Disordered" evidence="2">
    <location>
        <begin position="90"/>
        <end position="109"/>
    </location>
</feature>
<dbReference type="AlphaFoldDB" id="A0A1I8A6P9"/>
<feature type="compositionally biased region" description="Polar residues" evidence="2">
    <location>
        <begin position="90"/>
        <end position="106"/>
    </location>
</feature>
<reference evidence="4" key="1">
    <citation type="submission" date="2016-11" db="UniProtKB">
        <authorList>
            <consortium name="WormBaseParasite"/>
        </authorList>
    </citation>
    <scope>IDENTIFICATION</scope>
</reference>
<protein>
    <submittedName>
        <fullName evidence="4">Lipoprotein</fullName>
    </submittedName>
</protein>
<keyword evidence="1" id="KW-0175">Coiled coil</keyword>
<dbReference type="Proteomes" id="UP000095287">
    <property type="component" value="Unplaced"/>
</dbReference>
<evidence type="ECO:0000256" key="2">
    <source>
        <dbReference type="SAM" id="MobiDB-lite"/>
    </source>
</evidence>
<evidence type="ECO:0000313" key="3">
    <source>
        <dbReference type="Proteomes" id="UP000095287"/>
    </source>
</evidence>
<evidence type="ECO:0000256" key="1">
    <source>
        <dbReference type="SAM" id="Coils"/>
    </source>
</evidence>
<evidence type="ECO:0000313" key="4">
    <source>
        <dbReference type="WBParaSite" id="L893_g33417.t1"/>
    </source>
</evidence>
<sequence>MMIWEDCKETVKRFGETGSADQRTLFPMAGLQNNNKNASNNWEMGNQFHGGHDESLIKGRRGRFEVVTMKILARFLLTVIALSVQTCNPLVNTDRNDRPTTSSSEQELMELKGQRDAILERLEQYEKNISEKENALKGLKEEYDDTKKAEMQMKRARIAKYRAAAQVRSDAAALGKAITGNLADLKKTDEEKYNKFTMAVAALVSGKEAEKAMALATVKGLITMPEFAKHIKKEHIMMFADLAKKYEETNKDFIENGQEVKNLEKDVKAYDQAINNYEKLGKELKDLKSAKAEDQKKLANVTNQLKELEKKKN</sequence>
<keyword evidence="3" id="KW-1185">Reference proteome</keyword>
<feature type="coiled-coil region" evidence="1">
    <location>
        <begin position="260"/>
        <end position="311"/>
    </location>
</feature>
<name>A0A1I8A6P9_9BILA</name>